<sequence>MRPTVLETASAVYTTHYGKQPAPSPTRLRALREPKSLPSIPKVGKLQSAVPQATGSILDLWNVNKASARALTAALVPSKKEWLHHANEYYRVWDFSPLHWKNGWEACGATSAYTYRKRLL</sequence>
<evidence type="ECO:0000313" key="2">
    <source>
        <dbReference type="Proteomes" id="UP001159363"/>
    </source>
</evidence>
<gene>
    <name evidence="1" type="ORF">PR048_028166</name>
</gene>
<dbReference type="Proteomes" id="UP001159363">
    <property type="component" value="Chromosome 11"/>
</dbReference>
<evidence type="ECO:0000313" key="1">
    <source>
        <dbReference type="EMBL" id="KAJ8871826.1"/>
    </source>
</evidence>
<protein>
    <submittedName>
        <fullName evidence="1">Uncharacterized protein</fullName>
    </submittedName>
</protein>
<organism evidence="1 2">
    <name type="scientific">Dryococelus australis</name>
    <dbReference type="NCBI Taxonomy" id="614101"/>
    <lineage>
        <taxon>Eukaryota</taxon>
        <taxon>Metazoa</taxon>
        <taxon>Ecdysozoa</taxon>
        <taxon>Arthropoda</taxon>
        <taxon>Hexapoda</taxon>
        <taxon>Insecta</taxon>
        <taxon>Pterygota</taxon>
        <taxon>Neoptera</taxon>
        <taxon>Polyneoptera</taxon>
        <taxon>Phasmatodea</taxon>
        <taxon>Verophasmatodea</taxon>
        <taxon>Anareolatae</taxon>
        <taxon>Phasmatidae</taxon>
        <taxon>Eurycanthinae</taxon>
        <taxon>Dryococelus</taxon>
    </lineage>
</organism>
<proteinExistence type="predicted"/>
<name>A0ABQ9GII5_9NEOP</name>
<reference evidence="1 2" key="1">
    <citation type="submission" date="2023-02" db="EMBL/GenBank/DDBJ databases">
        <title>LHISI_Scaffold_Assembly.</title>
        <authorList>
            <person name="Stuart O.P."/>
            <person name="Cleave R."/>
            <person name="Magrath M.J.L."/>
            <person name="Mikheyev A.S."/>
        </authorList>
    </citation>
    <scope>NUCLEOTIDE SEQUENCE [LARGE SCALE GENOMIC DNA]</scope>
    <source>
        <strain evidence="1">Daus_M_001</strain>
        <tissue evidence="1">Leg muscle</tissue>
    </source>
</reference>
<accession>A0ABQ9GII5</accession>
<comment type="caution">
    <text evidence="1">The sequence shown here is derived from an EMBL/GenBank/DDBJ whole genome shotgun (WGS) entry which is preliminary data.</text>
</comment>
<dbReference type="EMBL" id="JARBHB010000012">
    <property type="protein sequence ID" value="KAJ8871826.1"/>
    <property type="molecule type" value="Genomic_DNA"/>
</dbReference>
<keyword evidence="2" id="KW-1185">Reference proteome</keyword>